<evidence type="ECO:0000313" key="3">
    <source>
        <dbReference type="EMBL" id="HIU49523.1"/>
    </source>
</evidence>
<evidence type="ECO:0000313" key="4">
    <source>
        <dbReference type="Proteomes" id="UP000824118"/>
    </source>
</evidence>
<dbReference type="EMBL" id="DVNG01000009">
    <property type="protein sequence ID" value="HIU49523.1"/>
    <property type="molecule type" value="Genomic_DNA"/>
</dbReference>
<protein>
    <submittedName>
        <fullName evidence="3">Uncharacterized protein</fullName>
    </submittedName>
</protein>
<keyword evidence="2" id="KW-0472">Membrane</keyword>
<sequence>MKKVISISVALVILLSTVFLFSGCNWGGLQVTSKLTIDENFSGSRTVTFAVPESVYSENLDSNIKEAAPVTEDGTVTLGYSDLEEGGTEYTLSIYFSSQSDYVSRMESLLGRDVSVNLAQPDNIMAKGVRYTENFNTTELLAWLEPVLEEDDKAFGMSLECKGAVAEIEGLEYETKPTIDVNTIEGKPLQSIKVYTKNNKDGTYDRTFTILMDSNLYKTVGNQINFYFEAATDTEIADSLRWTEVDKSQQCQVVYTGLDMQQLISVTNRMFSVNDITISYGDTDNSSTPFIEGLAFDEKINLNAYVGDKNGNVPISYEYVLPEETTHGTATVLNTGIWEEQGEWSGNLYSLQYEGNCVDISIKDGIEFPVEKIQYTLQRIGDDNYRRVTEIYYKKDEESQFSGAEYACDYFTNKGADAQTRTEDEFEVCSLSIKGSAIELSIAEAQLFGGGNYFSQTVSNPALDIRTMTEIRDYVYIAPLLTEMNKEIPVYYTVLPSDDYKVNYLTGTDSGNAVKNEDGSMTITIKNGISDIYVVQSTPHVGKIIIYIVISVLITAAALYILRKLYYKNKRLEILAKKKGEEESSEFIKLSDLSSFQKGQKILKSTGKKIKKQGKAFSDSRKKKQEERIKKRDLEFFNDELYDDDLDDF</sequence>
<comment type="caution">
    <text evidence="3">The sequence shown here is derived from an EMBL/GenBank/DDBJ whole genome shotgun (WGS) entry which is preliminary data.</text>
</comment>
<dbReference type="Proteomes" id="UP000824118">
    <property type="component" value="Unassembled WGS sequence"/>
</dbReference>
<name>A0A9D1S7Q1_9FIRM</name>
<accession>A0A9D1S7Q1</accession>
<dbReference type="AlphaFoldDB" id="A0A9D1S7Q1"/>
<proteinExistence type="predicted"/>
<feature type="region of interest" description="Disordered" evidence="1">
    <location>
        <begin position="607"/>
        <end position="626"/>
    </location>
</feature>
<organism evidence="3 4">
    <name type="scientific">Candidatus Limousia pullorum</name>
    <dbReference type="NCBI Taxonomy" id="2840860"/>
    <lineage>
        <taxon>Bacteria</taxon>
        <taxon>Bacillati</taxon>
        <taxon>Bacillota</taxon>
        <taxon>Clostridia</taxon>
        <taxon>Eubacteriales</taxon>
        <taxon>Oscillospiraceae</taxon>
        <taxon>Oscillospiraceae incertae sedis</taxon>
        <taxon>Candidatus Limousia</taxon>
    </lineage>
</organism>
<evidence type="ECO:0000256" key="2">
    <source>
        <dbReference type="SAM" id="Phobius"/>
    </source>
</evidence>
<reference evidence="3" key="1">
    <citation type="submission" date="2020-10" db="EMBL/GenBank/DDBJ databases">
        <authorList>
            <person name="Gilroy R."/>
        </authorList>
    </citation>
    <scope>NUCLEOTIDE SEQUENCE</scope>
    <source>
        <strain evidence="3">ChiGjej1B1-1684</strain>
    </source>
</reference>
<gene>
    <name evidence="3" type="ORF">IAD22_00705</name>
</gene>
<evidence type="ECO:0000256" key="1">
    <source>
        <dbReference type="SAM" id="MobiDB-lite"/>
    </source>
</evidence>
<dbReference type="PROSITE" id="PS51257">
    <property type="entry name" value="PROKAR_LIPOPROTEIN"/>
    <property type="match status" value="1"/>
</dbReference>
<keyword evidence="2" id="KW-0812">Transmembrane</keyword>
<feature type="transmembrane region" description="Helical" evidence="2">
    <location>
        <begin position="544"/>
        <end position="562"/>
    </location>
</feature>
<reference evidence="3" key="2">
    <citation type="journal article" date="2021" name="PeerJ">
        <title>Extensive microbial diversity within the chicken gut microbiome revealed by metagenomics and culture.</title>
        <authorList>
            <person name="Gilroy R."/>
            <person name="Ravi A."/>
            <person name="Getino M."/>
            <person name="Pursley I."/>
            <person name="Horton D.L."/>
            <person name="Alikhan N.F."/>
            <person name="Baker D."/>
            <person name="Gharbi K."/>
            <person name="Hall N."/>
            <person name="Watson M."/>
            <person name="Adriaenssens E.M."/>
            <person name="Foster-Nyarko E."/>
            <person name="Jarju S."/>
            <person name="Secka A."/>
            <person name="Antonio M."/>
            <person name="Oren A."/>
            <person name="Chaudhuri R.R."/>
            <person name="La Ragione R."/>
            <person name="Hildebrand F."/>
            <person name="Pallen M.J."/>
        </authorList>
    </citation>
    <scope>NUCLEOTIDE SEQUENCE</scope>
    <source>
        <strain evidence="3">ChiGjej1B1-1684</strain>
    </source>
</reference>
<keyword evidence="2" id="KW-1133">Transmembrane helix</keyword>